<sequence>MKDHIKRLILTNILVIIILILAIAVTLRYFTEYSLVGLVIDDYYSFPYLMVLLIFSFILTLAFYGIPTLLKYRRDRKIEQALKSLIEGNYSSNLIARMTYAPKAQISPKIDQAFLQLQKKLISISNEILLTKEEQAQLGTETREEILEAERKRIARELHDSVSQHLFASSMILSAINEQDLLAQDYPAISQQLANVEQIINNSQLEMRALLLHLRPVQLNNKSLKEGISHLLKELASKVKMAIKQDLDEVTLPTSIEDDLFRVVQELLSNVLRHSQAEEVEVYLKERPQKIVLRVVDDGLGFDLDEDRSGSYGLANIEERISGMGGNVKIVSLKNQGTSVEITIPIDLEEAND</sequence>
<dbReference type="SMART" id="SM00387">
    <property type="entry name" value="HATPase_c"/>
    <property type="match status" value="1"/>
</dbReference>
<evidence type="ECO:0000256" key="10">
    <source>
        <dbReference type="ARBA" id="ARBA00022989"/>
    </source>
</evidence>
<evidence type="ECO:0000256" key="7">
    <source>
        <dbReference type="ARBA" id="ARBA00022741"/>
    </source>
</evidence>
<evidence type="ECO:0000256" key="4">
    <source>
        <dbReference type="ARBA" id="ARBA00022553"/>
    </source>
</evidence>
<dbReference type="GO" id="GO:0000155">
    <property type="term" value="F:phosphorelay sensor kinase activity"/>
    <property type="evidence" value="ECO:0007669"/>
    <property type="project" value="UniProtKB-UniRule"/>
</dbReference>
<evidence type="ECO:0000256" key="5">
    <source>
        <dbReference type="ARBA" id="ARBA00022679"/>
    </source>
</evidence>
<evidence type="ECO:0000313" key="17">
    <source>
        <dbReference type="Proteomes" id="UP000009875"/>
    </source>
</evidence>
<comment type="caution">
    <text evidence="16">The sequence shown here is derived from an EMBL/GenBank/DDBJ whole genome shotgun (WGS) entry which is preliminary data.</text>
</comment>
<reference evidence="16 17" key="1">
    <citation type="submission" date="2012-09" db="EMBL/GenBank/DDBJ databases">
        <title>The Genome Sequence of Alloiococcus otitis ATCC 51267.</title>
        <authorList>
            <consortium name="The Broad Institute Genome Sequencing Platform"/>
            <person name="Earl A."/>
            <person name="Ward D."/>
            <person name="Feldgarden M."/>
            <person name="Gevers D."/>
            <person name="Huys G."/>
            <person name="Walker B."/>
            <person name="Young S.K."/>
            <person name="Zeng Q."/>
            <person name="Gargeya S."/>
            <person name="Fitzgerald M."/>
            <person name="Haas B."/>
            <person name="Abouelleil A."/>
            <person name="Alvarado L."/>
            <person name="Arachchi H.M."/>
            <person name="Berlin A.M."/>
            <person name="Chapman S.B."/>
            <person name="Goldberg J."/>
            <person name="Griggs A."/>
            <person name="Gujja S."/>
            <person name="Hansen M."/>
            <person name="Howarth C."/>
            <person name="Imamovic A."/>
            <person name="Larimer J."/>
            <person name="McCowen C."/>
            <person name="Montmayeur A."/>
            <person name="Murphy C."/>
            <person name="Neiman D."/>
            <person name="Pearson M."/>
            <person name="Priest M."/>
            <person name="Roberts A."/>
            <person name="Saif S."/>
            <person name="Shea T."/>
            <person name="Sisk P."/>
            <person name="Sykes S."/>
            <person name="Wortman J."/>
            <person name="Nusbaum C."/>
            <person name="Birren B."/>
        </authorList>
    </citation>
    <scope>NUCLEOTIDE SEQUENCE [LARGE SCALE GENOMIC DNA]</scope>
    <source>
        <strain evidence="16 17">ATCC 51267</strain>
    </source>
</reference>
<keyword evidence="11 13" id="KW-0902">Two-component regulatory system</keyword>
<keyword evidence="10 14" id="KW-1133">Transmembrane helix</keyword>
<keyword evidence="12 13" id="KW-0472">Membrane</keyword>
<keyword evidence="17" id="KW-1185">Reference proteome</keyword>
<dbReference type="RefSeq" id="WP_003776399.1">
    <property type="nucleotide sequence ID" value="NZ_JH992957.1"/>
</dbReference>
<protein>
    <recommendedName>
        <fullName evidence="13">Sensor histidine kinase</fullName>
        <ecNumber evidence="13">2.7.13.3</ecNumber>
    </recommendedName>
</protein>
<dbReference type="InterPro" id="IPR005467">
    <property type="entry name" value="His_kinase_dom"/>
</dbReference>
<feature type="transmembrane region" description="Helical" evidence="14">
    <location>
        <begin position="12"/>
        <end position="31"/>
    </location>
</feature>
<keyword evidence="4" id="KW-0597">Phosphoprotein</keyword>
<dbReference type="GO" id="GO:0005886">
    <property type="term" value="C:plasma membrane"/>
    <property type="evidence" value="ECO:0007669"/>
    <property type="project" value="UniProtKB-SubCell"/>
</dbReference>
<comment type="catalytic activity">
    <reaction evidence="1 13">
        <text>ATP + protein L-histidine = ADP + protein N-phospho-L-histidine.</text>
        <dbReference type="EC" id="2.7.13.3"/>
    </reaction>
</comment>
<dbReference type="Gene3D" id="1.20.5.1930">
    <property type="match status" value="1"/>
</dbReference>
<dbReference type="PANTHER" id="PTHR24421">
    <property type="entry name" value="NITRATE/NITRITE SENSOR PROTEIN NARX-RELATED"/>
    <property type="match status" value="1"/>
</dbReference>
<dbReference type="Pfam" id="PF02518">
    <property type="entry name" value="HATPase_c"/>
    <property type="match status" value="1"/>
</dbReference>
<dbReference type="Gene3D" id="3.30.565.10">
    <property type="entry name" value="Histidine kinase-like ATPase, C-terminal domain"/>
    <property type="match status" value="1"/>
</dbReference>
<evidence type="ECO:0000256" key="9">
    <source>
        <dbReference type="ARBA" id="ARBA00022840"/>
    </source>
</evidence>
<organism evidence="16 17">
    <name type="scientific">Alloiococcus otitis ATCC 51267</name>
    <dbReference type="NCBI Taxonomy" id="883081"/>
    <lineage>
        <taxon>Bacteria</taxon>
        <taxon>Bacillati</taxon>
        <taxon>Bacillota</taxon>
        <taxon>Bacilli</taxon>
        <taxon>Lactobacillales</taxon>
        <taxon>Carnobacteriaceae</taxon>
        <taxon>Alloiococcus</taxon>
    </lineage>
</organism>
<dbReference type="AlphaFoldDB" id="K9EY36"/>
<dbReference type="PANTHER" id="PTHR24421:SF37">
    <property type="entry name" value="SENSOR HISTIDINE KINASE NARS"/>
    <property type="match status" value="1"/>
</dbReference>
<evidence type="ECO:0000256" key="14">
    <source>
        <dbReference type="SAM" id="Phobius"/>
    </source>
</evidence>
<evidence type="ECO:0000256" key="6">
    <source>
        <dbReference type="ARBA" id="ARBA00022692"/>
    </source>
</evidence>
<keyword evidence="7 13" id="KW-0547">Nucleotide-binding</keyword>
<name>K9EY36_9LACT</name>
<evidence type="ECO:0000259" key="15">
    <source>
        <dbReference type="PROSITE" id="PS50109"/>
    </source>
</evidence>
<evidence type="ECO:0000256" key="3">
    <source>
        <dbReference type="ARBA" id="ARBA00022475"/>
    </source>
</evidence>
<keyword evidence="5 13" id="KW-0808">Transferase</keyword>
<evidence type="ECO:0000256" key="12">
    <source>
        <dbReference type="ARBA" id="ARBA00023136"/>
    </source>
</evidence>
<dbReference type="STRING" id="883081.HMPREF9698_00182"/>
<dbReference type="CDD" id="cd16917">
    <property type="entry name" value="HATPase_UhpB-NarQ-NarX-like"/>
    <property type="match status" value="1"/>
</dbReference>
<dbReference type="InterPro" id="IPR017202">
    <property type="entry name" value="LiaS/VraS"/>
</dbReference>
<evidence type="ECO:0000256" key="8">
    <source>
        <dbReference type="ARBA" id="ARBA00022777"/>
    </source>
</evidence>
<dbReference type="OrthoDB" id="9795828at2"/>
<dbReference type="eggNOG" id="COG4585">
    <property type="taxonomic scope" value="Bacteria"/>
</dbReference>
<evidence type="ECO:0000256" key="2">
    <source>
        <dbReference type="ARBA" id="ARBA00004651"/>
    </source>
</evidence>
<dbReference type="InterPro" id="IPR011712">
    <property type="entry name" value="Sig_transdc_His_kin_sub3_dim/P"/>
</dbReference>
<dbReference type="HOGENOM" id="CLU_000445_20_12_9"/>
<evidence type="ECO:0000256" key="13">
    <source>
        <dbReference type="PIRNR" id="PIRNR037431"/>
    </source>
</evidence>
<dbReference type="SUPFAM" id="SSF55874">
    <property type="entry name" value="ATPase domain of HSP90 chaperone/DNA topoisomerase II/histidine kinase"/>
    <property type="match status" value="1"/>
</dbReference>
<dbReference type="InterPro" id="IPR003594">
    <property type="entry name" value="HATPase_dom"/>
</dbReference>
<evidence type="ECO:0000256" key="1">
    <source>
        <dbReference type="ARBA" id="ARBA00000085"/>
    </source>
</evidence>
<dbReference type="PROSITE" id="PS50109">
    <property type="entry name" value="HIS_KIN"/>
    <property type="match status" value="1"/>
</dbReference>
<keyword evidence="8 13" id="KW-0418">Kinase</keyword>
<dbReference type="PIRSF" id="PIRSF037431">
    <property type="entry name" value="STHK_LiaS"/>
    <property type="match status" value="1"/>
</dbReference>
<gene>
    <name evidence="16" type="ORF">HMPREF9698_00182</name>
</gene>
<proteinExistence type="predicted"/>
<keyword evidence="3 13" id="KW-1003">Cell membrane</keyword>
<dbReference type="Proteomes" id="UP000009875">
    <property type="component" value="Unassembled WGS sequence"/>
</dbReference>
<evidence type="ECO:0000313" key="16">
    <source>
        <dbReference type="EMBL" id="EKU94150.1"/>
    </source>
</evidence>
<feature type="transmembrane region" description="Helical" evidence="14">
    <location>
        <begin position="43"/>
        <end position="66"/>
    </location>
</feature>
<comment type="subcellular location">
    <subcellularLocation>
        <location evidence="2 13">Cell membrane</location>
        <topology evidence="2 13">Multi-pass membrane protein</topology>
    </subcellularLocation>
</comment>
<dbReference type="InterPro" id="IPR036890">
    <property type="entry name" value="HATPase_C_sf"/>
</dbReference>
<keyword evidence="9 13" id="KW-0067">ATP-binding</keyword>
<feature type="domain" description="Histidine kinase" evidence="15">
    <location>
        <begin position="153"/>
        <end position="348"/>
    </location>
</feature>
<dbReference type="EC" id="2.7.13.3" evidence="13"/>
<dbReference type="GO" id="GO:0046983">
    <property type="term" value="F:protein dimerization activity"/>
    <property type="evidence" value="ECO:0007669"/>
    <property type="project" value="InterPro"/>
</dbReference>
<accession>K9EY36</accession>
<keyword evidence="6 14" id="KW-0812">Transmembrane</keyword>
<dbReference type="Pfam" id="PF07730">
    <property type="entry name" value="HisKA_3"/>
    <property type="match status" value="1"/>
</dbReference>
<dbReference type="EMBL" id="AGXA01000004">
    <property type="protein sequence ID" value="EKU94150.1"/>
    <property type="molecule type" value="Genomic_DNA"/>
</dbReference>
<evidence type="ECO:0000256" key="11">
    <source>
        <dbReference type="ARBA" id="ARBA00023012"/>
    </source>
</evidence>
<dbReference type="GO" id="GO:0005524">
    <property type="term" value="F:ATP binding"/>
    <property type="evidence" value="ECO:0007669"/>
    <property type="project" value="UniProtKB-UniRule"/>
</dbReference>
<dbReference type="InterPro" id="IPR050482">
    <property type="entry name" value="Sensor_HK_TwoCompSys"/>
</dbReference>